<feature type="transmembrane region" description="Helical" evidence="9">
    <location>
        <begin position="403"/>
        <end position="424"/>
    </location>
</feature>
<dbReference type="Gene3D" id="1.20.1730.10">
    <property type="entry name" value="Sodium/glucose cotransporter"/>
    <property type="match status" value="1"/>
</dbReference>
<keyword evidence="6 9" id="KW-0472">Membrane</keyword>
<feature type="transmembrane region" description="Helical" evidence="9">
    <location>
        <begin position="483"/>
        <end position="503"/>
    </location>
</feature>
<dbReference type="Proteomes" id="UP000585721">
    <property type="component" value="Unassembled WGS sequence"/>
</dbReference>
<keyword evidence="4" id="KW-0813">Transport</keyword>
<feature type="transmembrane region" description="Helical" evidence="9">
    <location>
        <begin position="191"/>
        <end position="211"/>
    </location>
</feature>
<evidence type="ECO:0000313" key="10">
    <source>
        <dbReference type="EMBL" id="MBB6056082.1"/>
    </source>
</evidence>
<dbReference type="InterPro" id="IPR018212">
    <property type="entry name" value="Na/solute_symporter_CS"/>
</dbReference>
<feature type="transmembrane region" description="Helical" evidence="9">
    <location>
        <begin position="246"/>
        <end position="266"/>
    </location>
</feature>
<dbReference type="PANTHER" id="PTHR11819:SF195">
    <property type="entry name" value="SODIUM_GLUCOSE COTRANSPORTER 4"/>
    <property type="match status" value="1"/>
</dbReference>
<protein>
    <submittedName>
        <fullName evidence="10">SSS family solute:Na+ symporter</fullName>
    </submittedName>
</protein>
<feature type="transmembrane region" description="Helical" evidence="9">
    <location>
        <begin position="455"/>
        <end position="477"/>
    </location>
</feature>
<feature type="transmembrane region" description="Helical" evidence="9">
    <location>
        <begin position="157"/>
        <end position="179"/>
    </location>
</feature>
<evidence type="ECO:0000256" key="3">
    <source>
        <dbReference type="ARBA" id="ARBA00022692"/>
    </source>
</evidence>
<evidence type="ECO:0000313" key="11">
    <source>
        <dbReference type="Proteomes" id="UP000585721"/>
    </source>
</evidence>
<gene>
    <name evidence="10" type="ORF">HNR75_002012</name>
</gene>
<feature type="transmembrane region" description="Helical" evidence="9">
    <location>
        <begin position="87"/>
        <end position="107"/>
    </location>
</feature>
<dbReference type="EMBL" id="JACHGR010000006">
    <property type="protein sequence ID" value="MBB6056082.1"/>
    <property type="molecule type" value="Genomic_DNA"/>
</dbReference>
<evidence type="ECO:0000256" key="2">
    <source>
        <dbReference type="ARBA" id="ARBA00006434"/>
    </source>
</evidence>
<evidence type="ECO:0000256" key="6">
    <source>
        <dbReference type="ARBA" id="ARBA00023136"/>
    </source>
</evidence>
<name>A0A841GNP3_9GAMM</name>
<evidence type="ECO:0000256" key="5">
    <source>
        <dbReference type="ARBA" id="ARBA00022989"/>
    </source>
</evidence>
<keyword evidence="3 9" id="KW-0812">Transmembrane</keyword>
<keyword evidence="7" id="KW-0406">Ion transport</keyword>
<evidence type="ECO:0000256" key="9">
    <source>
        <dbReference type="SAM" id="Phobius"/>
    </source>
</evidence>
<accession>A0A841GNP3</accession>
<sequence length="543" mass="58870">MSTTDVGLSFLDILVFALYVAIIIGVGLWVSRDKKGVQKSTEDYFLAGKSLPWWAVGSSLIAANISAEQFIGMSGSGYSIGLAIASYEWMSAITLIIVGKYFLPIFIDKGIYTIPEFVEKRFNKNLKTILAVFWIGLYIFVNLTSVLYLGGLALQTILGIPLIYSVIGLAAFALVYSIYGGLSAVVWTDVIQVFFLVLGGLLTTFIALSYIGGADGMMSGLTKMVEAAPEHFEMILDQSNPQYMNLPGIAVLIGGLWVANLYYWGFNQYIIQRTLAAKSVQEAQKGIVFAAFLKLIIPFLVVVPGIAAYVITTDPQLMSALGEIAHNNMPSAAQADKAYPWLTQFLPVGFKGIVFAALAAAIVSSLASMLNSTATIFTMDIYKVYIAPETGDHKLVNVGRTSAVVALVIACFVAPMLGGIGQAFQYIQEYTGLVSPGILAVFLLGLFWKKTTSKGAITGVVLSIPFALFLKIMPLSMPFLDQMLYTLLFTIVVIAFTSLSTSVNDDDPKGISLESSMFATDRSFNIASYAIMLILAVLYTVFW</sequence>
<feature type="transmembrane region" description="Helical" evidence="9">
    <location>
        <begin position="6"/>
        <end position="30"/>
    </location>
</feature>
<evidence type="ECO:0000256" key="7">
    <source>
        <dbReference type="ARBA" id="ARBA00023201"/>
    </source>
</evidence>
<dbReference type="Pfam" id="PF00474">
    <property type="entry name" value="SSF"/>
    <property type="match status" value="1"/>
</dbReference>
<dbReference type="InterPro" id="IPR038377">
    <property type="entry name" value="Na/Glc_symporter_sf"/>
</dbReference>
<feature type="transmembrane region" description="Helical" evidence="9">
    <location>
        <begin position="348"/>
        <end position="370"/>
    </location>
</feature>
<feature type="transmembrane region" description="Helical" evidence="9">
    <location>
        <begin position="524"/>
        <end position="542"/>
    </location>
</feature>
<dbReference type="RefSeq" id="WP_188026818.1">
    <property type="nucleotide sequence ID" value="NZ_JACHGR010000006.1"/>
</dbReference>
<dbReference type="InterPro" id="IPR001734">
    <property type="entry name" value="Na/solute_symporter"/>
</dbReference>
<evidence type="ECO:0000256" key="8">
    <source>
        <dbReference type="RuleBase" id="RU362091"/>
    </source>
</evidence>
<dbReference type="AlphaFoldDB" id="A0A841GNP3"/>
<keyword evidence="7" id="KW-0739">Sodium transport</keyword>
<dbReference type="PANTHER" id="PTHR11819">
    <property type="entry name" value="SOLUTE CARRIER FAMILY 5"/>
    <property type="match status" value="1"/>
</dbReference>
<keyword evidence="4" id="KW-0769">Symport</keyword>
<comment type="similarity">
    <text evidence="2 8">Belongs to the sodium:solute symporter (SSF) (TC 2.A.21) family.</text>
</comment>
<dbReference type="GO" id="GO:0005886">
    <property type="term" value="C:plasma membrane"/>
    <property type="evidence" value="ECO:0007669"/>
    <property type="project" value="TreeGrafter"/>
</dbReference>
<comment type="subcellular location">
    <subcellularLocation>
        <location evidence="1">Membrane</location>
        <topology evidence="1">Multi-pass membrane protein</topology>
    </subcellularLocation>
</comment>
<dbReference type="PROSITE" id="PS00456">
    <property type="entry name" value="NA_SOLUT_SYMP_1"/>
    <property type="match status" value="1"/>
</dbReference>
<feature type="transmembrane region" description="Helical" evidence="9">
    <location>
        <begin position="51"/>
        <end position="67"/>
    </location>
</feature>
<reference evidence="10 11" key="1">
    <citation type="submission" date="2020-08" db="EMBL/GenBank/DDBJ databases">
        <title>Genomic Encyclopedia of Type Strains, Phase IV (KMG-IV): sequencing the most valuable type-strain genomes for metagenomic binning, comparative biology and taxonomic classification.</title>
        <authorList>
            <person name="Goeker M."/>
        </authorList>
    </citation>
    <scope>NUCLEOTIDE SEQUENCE [LARGE SCALE GENOMIC DNA]</scope>
    <source>
        <strain evidence="10 11">DSM 22975</strain>
    </source>
</reference>
<evidence type="ECO:0000256" key="4">
    <source>
        <dbReference type="ARBA" id="ARBA00022847"/>
    </source>
</evidence>
<comment type="caution">
    <text evidence="10">The sequence shown here is derived from an EMBL/GenBank/DDBJ whole genome shotgun (WGS) entry which is preliminary data.</text>
</comment>
<feature type="transmembrane region" description="Helical" evidence="9">
    <location>
        <begin position="287"/>
        <end position="311"/>
    </location>
</feature>
<keyword evidence="5 9" id="KW-1133">Transmembrane helix</keyword>
<dbReference type="NCBIfam" id="TIGR00813">
    <property type="entry name" value="sss"/>
    <property type="match status" value="1"/>
</dbReference>
<evidence type="ECO:0000256" key="1">
    <source>
        <dbReference type="ARBA" id="ARBA00004141"/>
    </source>
</evidence>
<proteinExistence type="inferred from homology"/>
<feature type="transmembrane region" description="Helical" evidence="9">
    <location>
        <begin position="430"/>
        <end position="448"/>
    </location>
</feature>
<dbReference type="CDD" id="cd10325">
    <property type="entry name" value="SLC5sbd_vSGLT"/>
    <property type="match status" value="1"/>
</dbReference>
<keyword evidence="11" id="KW-1185">Reference proteome</keyword>
<dbReference type="PROSITE" id="PS50283">
    <property type="entry name" value="NA_SOLUT_SYMP_3"/>
    <property type="match status" value="1"/>
</dbReference>
<keyword evidence="7" id="KW-0915">Sodium</keyword>
<organism evidence="10 11">
    <name type="scientific">Tolumonas osonensis</name>
    <dbReference type="NCBI Taxonomy" id="675874"/>
    <lineage>
        <taxon>Bacteria</taxon>
        <taxon>Pseudomonadati</taxon>
        <taxon>Pseudomonadota</taxon>
        <taxon>Gammaproteobacteria</taxon>
        <taxon>Aeromonadales</taxon>
        <taxon>Aeromonadaceae</taxon>
        <taxon>Tolumonas</taxon>
    </lineage>
</organism>
<feature type="transmembrane region" description="Helical" evidence="9">
    <location>
        <begin position="128"/>
        <end position="151"/>
    </location>
</feature>
<dbReference type="GO" id="GO:0005412">
    <property type="term" value="F:D-glucose:sodium symporter activity"/>
    <property type="evidence" value="ECO:0007669"/>
    <property type="project" value="TreeGrafter"/>
</dbReference>